<dbReference type="SUPFAM" id="SSF50447">
    <property type="entry name" value="Translation proteins"/>
    <property type="match status" value="1"/>
</dbReference>
<dbReference type="AlphaFoldDB" id="A0A5P1FD25"/>
<comment type="subcellular location">
    <subcellularLocation>
        <location evidence="1">Nucleus</location>
    </subcellularLocation>
</comment>
<dbReference type="FunFam" id="2.40.10.230:FF:000002">
    <property type="entry name" value="H/ACA ribonucleoprotein complex non-core subunit NAF1"/>
    <property type="match status" value="1"/>
</dbReference>
<evidence type="ECO:0000256" key="5">
    <source>
        <dbReference type="ARBA" id="ARBA00022552"/>
    </source>
</evidence>
<feature type="compositionally biased region" description="Basic and acidic residues" evidence="9">
    <location>
        <begin position="24"/>
        <end position="33"/>
    </location>
</feature>
<dbReference type="InterPro" id="IPR040309">
    <property type="entry name" value="Naf1"/>
</dbReference>
<dbReference type="GO" id="GO:0006364">
    <property type="term" value="P:rRNA processing"/>
    <property type="evidence" value="ECO:0007669"/>
    <property type="project" value="UniProtKB-KW"/>
</dbReference>
<dbReference type="GO" id="GO:0000493">
    <property type="term" value="P:box H/ACA snoRNP assembly"/>
    <property type="evidence" value="ECO:0007669"/>
    <property type="project" value="InterPro"/>
</dbReference>
<feature type="compositionally biased region" description="Basic and acidic residues" evidence="9">
    <location>
        <begin position="320"/>
        <end position="334"/>
    </location>
</feature>
<feature type="compositionally biased region" description="Basic residues" evidence="9">
    <location>
        <begin position="343"/>
        <end position="358"/>
    </location>
</feature>
<keyword evidence="7" id="KW-0694">RNA-binding</keyword>
<evidence type="ECO:0000256" key="2">
    <source>
        <dbReference type="ARBA" id="ARBA00009801"/>
    </source>
</evidence>
<dbReference type="InterPro" id="IPR009000">
    <property type="entry name" value="Transl_B-barrel_sf"/>
</dbReference>
<dbReference type="Pfam" id="PF04410">
    <property type="entry name" value="Gar1"/>
    <property type="match status" value="1"/>
</dbReference>
<sequence>MDSKPDPHLSNPNRGPIKPTMESDTPKHSDDFSSRSIQLGHQNPIFEAPVDEKMEKVSLIESKMDPNCTVDDVGYVGLLGEVKDDGVGDGVKEAKSIGEEIGEDSSSESSSSSLLRVAVMRMKNLRASVRKDDDDNEGNEIGEEIGAEEGEENGEDIEDAVSGSSDGEGAVPKGPIKSKHEIEDLPPVPLVELSLEQHHQTLPVGFVSSILGNRAIVDGSEQHSPLNEGSILWITETRLPLGRIDEIFGPVKNPYYIVRYNSEKEVPPGISVGTAISFVIAFASHILNEKHLYQKGYDASGLDDEEVADDVEFSDDEKEAEYKRSLRQNKRDTNHGNLQAGFSKKKATSKSGGFHKAKQQPPANQPGQVRASPAAAKFGCGSNLNFAYGAANLGSMAPSRTLEPAFPPQPQNMAIQGGLPMNWLAAHQFGNQVYNLQHENQFFNNFPSGIMPYHHQHLVLNAGVLPTNFSALVGLMSQGGLGQVPFGCDPHCSMALSSEQSYVQAPLFVNQDVC</sequence>
<reference evidence="11" key="1">
    <citation type="journal article" date="2017" name="Nat. Commun.">
        <title>The asparagus genome sheds light on the origin and evolution of a young Y chromosome.</title>
        <authorList>
            <person name="Harkess A."/>
            <person name="Zhou J."/>
            <person name="Xu C."/>
            <person name="Bowers J.E."/>
            <person name="Van der Hulst R."/>
            <person name="Ayyampalayam S."/>
            <person name="Mercati F."/>
            <person name="Riccardi P."/>
            <person name="McKain M.R."/>
            <person name="Kakrana A."/>
            <person name="Tang H."/>
            <person name="Ray J."/>
            <person name="Groenendijk J."/>
            <person name="Arikit S."/>
            <person name="Mathioni S.M."/>
            <person name="Nakano M."/>
            <person name="Shan H."/>
            <person name="Telgmann-Rauber A."/>
            <person name="Kanno A."/>
            <person name="Yue Z."/>
            <person name="Chen H."/>
            <person name="Li W."/>
            <person name="Chen Y."/>
            <person name="Xu X."/>
            <person name="Zhang Y."/>
            <person name="Luo S."/>
            <person name="Chen H."/>
            <person name="Gao J."/>
            <person name="Mao Z."/>
            <person name="Pires J.C."/>
            <person name="Luo M."/>
            <person name="Kudrna D."/>
            <person name="Wing R.A."/>
            <person name="Meyers B.C."/>
            <person name="Yi K."/>
            <person name="Kong H."/>
            <person name="Lavrijsen P."/>
            <person name="Sunseri F."/>
            <person name="Falavigna A."/>
            <person name="Ye Y."/>
            <person name="Leebens-Mack J.H."/>
            <person name="Chen G."/>
        </authorList>
    </citation>
    <scope>NUCLEOTIDE SEQUENCE [LARGE SCALE GENOMIC DNA]</scope>
    <source>
        <strain evidence="11">cv. DH0086</strain>
    </source>
</reference>
<evidence type="ECO:0000256" key="6">
    <source>
        <dbReference type="ARBA" id="ARBA00022553"/>
    </source>
</evidence>
<feature type="region of interest" description="Disordered" evidence="9">
    <location>
        <begin position="128"/>
        <end position="182"/>
    </location>
</feature>
<evidence type="ECO:0000256" key="9">
    <source>
        <dbReference type="SAM" id="MobiDB-lite"/>
    </source>
</evidence>
<dbReference type="GO" id="GO:0003723">
    <property type="term" value="F:RNA binding"/>
    <property type="evidence" value="ECO:0007669"/>
    <property type="project" value="UniProtKB-KW"/>
</dbReference>
<dbReference type="PANTHER" id="PTHR31633:SF1">
    <property type="entry name" value="H_ACA RIBONUCLEOPROTEIN COMPLEX NON-CORE SUBUNIT NAF1"/>
    <property type="match status" value="1"/>
</dbReference>
<evidence type="ECO:0000256" key="3">
    <source>
        <dbReference type="ARBA" id="ARBA00021438"/>
    </source>
</evidence>
<protein>
    <recommendedName>
        <fullName evidence="3">H/ACA ribonucleoprotein complex non-core subunit NAF1</fullName>
    </recommendedName>
</protein>
<name>A0A5P1FD25_ASPOF</name>
<evidence type="ECO:0000313" key="11">
    <source>
        <dbReference type="Proteomes" id="UP000243459"/>
    </source>
</evidence>
<feature type="region of interest" description="Disordered" evidence="9">
    <location>
        <begin position="310"/>
        <end position="371"/>
    </location>
</feature>
<dbReference type="Gene3D" id="2.40.10.230">
    <property type="entry name" value="Probable tRNA pseudouridine synthase domain"/>
    <property type="match status" value="1"/>
</dbReference>
<keyword evidence="4" id="KW-0690">Ribosome biogenesis</keyword>
<keyword evidence="8" id="KW-0539">Nucleus</keyword>
<dbReference type="Proteomes" id="UP000243459">
    <property type="component" value="Chromosome 3"/>
</dbReference>
<proteinExistence type="inferred from homology"/>
<comment type="similarity">
    <text evidence="2">Belongs to the NAF1 family.</text>
</comment>
<feature type="region of interest" description="Disordered" evidence="9">
    <location>
        <begin position="1"/>
        <end position="50"/>
    </location>
</feature>
<organism evidence="10 11">
    <name type="scientific">Asparagus officinalis</name>
    <name type="common">Garden asparagus</name>
    <dbReference type="NCBI Taxonomy" id="4686"/>
    <lineage>
        <taxon>Eukaryota</taxon>
        <taxon>Viridiplantae</taxon>
        <taxon>Streptophyta</taxon>
        <taxon>Embryophyta</taxon>
        <taxon>Tracheophyta</taxon>
        <taxon>Spermatophyta</taxon>
        <taxon>Magnoliopsida</taxon>
        <taxon>Liliopsida</taxon>
        <taxon>Asparagales</taxon>
        <taxon>Asparagaceae</taxon>
        <taxon>Asparagoideae</taxon>
        <taxon>Asparagus</taxon>
    </lineage>
</organism>
<dbReference type="GO" id="GO:0001522">
    <property type="term" value="P:pseudouridine synthesis"/>
    <property type="evidence" value="ECO:0007669"/>
    <property type="project" value="InterPro"/>
</dbReference>
<dbReference type="PANTHER" id="PTHR31633">
    <property type="entry name" value="H/ACA RIBONUCLEOPROTEIN COMPLEX NON-CORE SUBUNIT NAF1"/>
    <property type="match status" value="1"/>
</dbReference>
<evidence type="ECO:0000313" key="10">
    <source>
        <dbReference type="EMBL" id="ONK75954.1"/>
    </source>
</evidence>
<evidence type="ECO:0000256" key="4">
    <source>
        <dbReference type="ARBA" id="ARBA00022517"/>
    </source>
</evidence>
<dbReference type="Gramene" id="ONK75954">
    <property type="protein sequence ID" value="ONK75954"/>
    <property type="gene ID" value="A4U43_C03F22310"/>
</dbReference>
<gene>
    <name evidence="10" type="ORF">A4U43_C03F22310</name>
</gene>
<evidence type="ECO:0000256" key="1">
    <source>
        <dbReference type="ARBA" id="ARBA00004123"/>
    </source>
</evidence>
<evidence type="ECO:0000256" key="8">
    <source>
        <dbReference type="ARBA" id="ARBA00023242"/>
    </source>
</evidence>
<evidence type="ECO:0000256" key="7">
    <source>
        <dbReference type="ARBA" id="ARBA00022884"/>
    </source>
</evidence>
<dbReference type="GO" id="GO:0005732">
    <property type="term" value="C:sno(s)RNA-containing ribonucleoprotein complex"/>
    <property type="evidence" value="ECO:0007669"/>
    <property type="project" value="InterPro"/>
</dbReference>
<keyword evidence="11" id="KW-1185">Reference proteome</keyword>
<dbReference type="EMBL" id="CM007383">
    <property type="protein sequence ID" value="ONK75954.1"/>
    <property type="molecule type" value="Genomic_DNA"/>
</dbReference>
<dbReference type="InterPro" id="IPR038664">
    <property type="entry name" value="Gar1/Naf1_Cbf5-bd_sf"/>
</dbReference>
<feature type="compositionally biased region" description="Acidic residues" evidence="9">
    <location>
        <begin position="310"/>
        <end position="319"/>
    </location>
</feature>
<accession>A0A5P1FD25</accession>
<keyword evidence="5" id="KW-0698">rRNA processing</keyword>
<feature type="compositionally biased region" description="Acidic residues" evidence="9">
    <location>
        <begin position="134"/>
        <end position="159"/>
    </location>
</feature>
<dbReference type="GO" id="GO:0005634">
    <property type="term" value="C:nucleus"/>
    <property type="evidence" value="ECO:0007669"/>
    <property type="project" value="UniProtKB-SubCell"/>
</dbReference>
<dbReference type="InterPro" id="IPR007504">
    <property type="entry name" value="H/ACA_rnp_Gar1/Naf1"/>
</dbReference>
<keyword evidence="6" id="KW-0597">Phosphoprotein</keyword>